<accession>A2YYQ9</accession>
<organism evidence="2 3">
    <name type="scientific">Oryza sativa subsp. indica</name>
    <name type="common">Rice</name>
    <dbReference type="NCBI Taxonomy" id="39946"/>
    <lineage>
        <taxon>Eukaryota</taxon>
        <taxon>Viridiplantae</taxon>
        <taxon>Streptophyta</taxon>
        <taxon>Embryophyta</taxon>
        <taxon>Tracheophyta</taxon>
        <taxon>Spermatophyta</taxon>
        <taxon>Magnoliopsida</taxon>
        <taxon>Liliopsida</taxon>
        <taxon>Poales</taxon>
        <taxon>Poaceae</taxon>
        <taxon>BOP clade</taxon>
        <taxon>Oryzoideae</taxon>
        <taxon>Oryzeae</taxon>
        <taxon>Oryzinae</taxon>
        <taxon>Oryza</taxon>
        <taxon>Oryza sativa</taxon>
    </lineage>
</organism>
<dbReference type="AlphaFoldDB" id="A2YYQ9"/>
<evidence type="ECO:0000256" key="1">
    <source>
        <dbReference type="SAM" id="MobiDB-lite"/>
    </source>
</evidence>
<dbReference type="EMBL" id="CM000134">
    <property type="protein sequence ID" value="EAZ08220.1"/>
    <property type="molecule type" value="Genomic_DNA"/>
</dbReference>
<dbReference type="HOGENOM" id="CLU_1771156_0_0_1"/>
<gene>
    <name evidence="2" type="ORF">OsI_30477</name>
</gene>
<dbReference type="Gramene" id="BGIOSGA030184-TA">
    <property type="protein sequence ID" value="BGIOSGA030184-PA"/>
    <property type="gene ID" value="BGIOSGA030184"/>
</dbReference>
<keyword evidence="3" id="KW-1185">Reference proteome</keyword>
<proteinExistence type="predicted"/>
<evidence type="ECO:0000313" key="3">
    <source>
        <dbReference type="Proteomes" id="UP000007015"/>
    </source>
</evidence>
<sequence>MTIAPIATSSYQTIHGHCIHIKPYKAAWRQGRAGLGRRGDGARWPGATGRPAAAVDFGGGDDVGWGRCRLRAPRMAMGKGTAASASDGEEPCLWRRLGMTSALALRMRVGKTSAPAAADGGGEDVGSDGGSGGKRRRKGKTLAPAAA</sequence>
<evidence type="ECO:0000313" key="2">
    <source>
        <dbReference type="EMBL" id="EAZ08220.1"/>
    </source>
</evidence>
<protein>
    <submittedName>
        <fullName evidence="2">Uncharacterized protein</fullName>
    </submittedName>
</protein>
<name>A2YYQ9_ORYSI</name>
<reference evidence="2 3" key="1">
    <citation type="journal article" date="2005" name="PLoS Biol.">
        <title>The genomes of Oryza sativa: a history of duplications.</title>
        <authorList>
            <person name="Yu J."/>
            <person name="Wang J."/>
            <person name="Lin W."/>
            <person name="Li S."/>
            <person name="Li H."/>
            <person name="Zhou J."/>
            <person name="Ni P."/>
            <person name="Dong W."/>
            <person name="Hu S."/>
            <person name="Zeng C."/>
            <person name="Zhang J."/>
            <person name="Zhang Y."/>
            <person name="Li R."/>
            <person name="Xu Z."/>
            <person name="Li S."/>
            <person name="Li X."/>
            <person name="Zheng H."/>
            <person name="Cong L."/>
            <person name="Lin L."/>
            <person name="Yin J."/>
            <person name="Geng J."/>
            <person name="Li G."/>
            <person name="Shi J."/>
            <person name="Liu J."/>
            <person name="Lv H."/>
            <person name="Li J."/>
            <person name="Wang J."/>
            <person name="Deng Y."/>
            <person name="Ran L."/>
            <person name="Shi X."/>
            <person name="Wang X."/>
            <person name="Wu Q."/>
            <person name="Li C."/>
            <person name="Ren X."/>
            <person name="Wang J."/>
            <person name="Wang X."/>
            <person name="Li D."/>
            <person name="Liu D."/>
            <person name="Zhang X."/>
            <person name="Ji Z."/>
            <person name="Zhao W."/>
            <person name="Sun Y."/>
            <person name="Zhang Z."/>
            <person name="Bao J."/>
            <person name="Han Y."/>
            <person name="Dong L."/>
            <person name="Ji J."/>
            <person name="Chen P."/>
            <person name="Wu S."/>
            <person name="Liu J."/>
            <person name="Xiao Y."/>
            <person name="Bu D."/>
            <person name="Tan J."/>
            <person name="Yang L."/>
            <person name="Ye C."/>
            <person name="Zhang J."/>
            <person name="Xu J."/>
            <person name="Zhou Y."/>
            <person name="Yu Y."/>
            <person name="Zhang B."/>
            <person name="Zhuang S."/>
            <person name="Wei H."/>
            <person name="Liu B."/>
            <person name="Lei M."/>
            <person name="Yu H."/>
            <person name="Li Y."/>
            <person name="Xu H."/>
            <person name="Wei S."/>
            <person name="He X."/>
            <person name="Fang L."/>
            <person name="Zhang Z."/>
            <person name="Zhang Y."/>
            <person name="Huang X."/>
            <person name="Su Z."/>
            <person name="Tong W."/>
            <person name="Li J."/>
            <person name="Tong Z."/>
            <person name="Li S."/>
            <person name="Ye J."/>
            <person name="Wang L."/>
            <person name="Fang L."/>
            <person name="Lei T."/>
            <person name="Chen C."/>
            <person name="Chen H."/>
            <person name="Xu Z."/>
            <person name="Li H."/>
            <person name="Huang H."/>
            <person name="Zhang F."/>
            <person name="Xu H."/>
            <person name="Li N."/>
            <person name="Zhao C."/>
            <person name="Li S."/>
            <person name="Dong L."/>
            <person name="Huang Y."/>
            <person name="Li L."/>
            <person name="Xi Y."/>
            <person name="Qi Q."/>
            <person name="Li W."/>
            <person name="Zhang B."/>
            <person name="Hu W."/>
            <person name="Zhang Y."/>
            <person name="Tian X."/>
            <person name="Jiao Y."/>
            <person name="Liang X."/>
            <person name="Jin J."/>
            <person name="Gao L."/>
            <person name="Zheng W."/>
            <person name="Hao B."/>
            <person name="Liu S."/>
            <person name="Wang W."/>
            <person name="Yuan L."/>
            <person name="Cao M."/>
            <person name="McDermott J."/>
            <person name="Samudrala R."/>
            <person name="Wang J."/>
            <person name="Wong G.K."/>
            <person name="Yang H."/>
        </authorList>
    </citation>
    <scope>NUCLEOTIDE SEQUENCE [LARGE SCALE GENOMIC DNA]</scope>
    <source>
        <strain evidence="3">cv. 93-11</strain>
    </source>
</reference>
<feature type="region of interest" description="Disordered" evidence="1">
    <location>
        <begin position="110"/>
        <end position="147"/>
    </location>
</feature>
<dbReference type="Proteomes" id="UP000007015">
    <property type="component" value="Chromosome 9"/>
</dbReference>